<reference evidence="1 2" key="2">
    <citation type="journal article" date="2008" name="Nature">
        <title>The Phaeodactylum genome reveals the evolutionary history of diatom genomes.</title>
        <authorList>
            <person name="Bowler C."/>
            <person name="Allen A.E."/>
            <person name="Badger J.H."/>
            <person name="Grimwood J."/>
            <person name="Jabbari K."/>
            <person name="Kuo A."/>
            <person name="Maheswari U."/>
            <person name="Martens C."/>
            <person name="Maumus F."/>
            <person name="Otillar R.P."/>
            <person name="Rayko E."/>
            <person name="Salamov A."/>
            <person name="Vandepoele K."/>
            <person name="Beszteri B."/>
            <person name="Gruber A."/>
            <person name="Heijde M."/>
            <person name="Katinka M."/>
            <person name="Mock T."/>
            <person name="Valentin K."/>
            <person name="Verret F."/>
            <person name="Berges J.A."/>
            <person name="Brownlee C."/>
            <person name="Cadoret J.P."/>
            <person name="Chiovitti A."/>
            <person name="Choi C.J."/>
            <person name="Coesel S."/>
            <person name="De Martino A."/>
            <person name="Detter J.C."/>
            <person name="Durkin C."/>
            <person name="Falciatore A."/>
            <person name="Fournet J."/>
            <person name="Haruta M."/>
            <person name="Huysman M.J."/>
            <person name="Jenkins B.D."/>
            <person name="Jiroutova K."/>
            <person name="Jorgensen R.E."/>
            <person name="Joubert Y."/>
            <person name="Kaplan A."/>
            <person name="Kroger N."/>
            <person name="Kroth P.G."/>
            <person name="La Roche J."/>
            <person name="Lindquist E."/>
            <person name="Lommer M."/>
            <person name="Martin-Jezequel V."/>
            <person name="Lopez P.J."/>
            <person name="Lucas S."/>
            <person name="Mangogna M."/>
            <person name="McGinnis K."/>
            <person name="Medlin L.K."/>
            <person name="Montsant A."/>
            <person name="Oudot-Le Secq M.P."/>
            <person name="Napoli C."/>
            <person name="Obornik M."/>
            <person name="Parker M.S."/>
            <person name="Petit J.L."/>
            <person name="Porcel B.M."/>
            <person name="Poulsen N."/>
            <person name="Robison M."/>
            <person name="Rychlewski L."/>
            <person name="Rynearson T.A."/>
            <person name="Schmutz J."/>
            <person name="Shapiro H."/>
            <person name="Siaut M."/>
            <person name="Stanley M."/>
            <person name="Sussman M.R."/>
            <person name="Taylor A.R."/>
            <person name="Vardi A."/>
            <person name="von Dassow P."/>
            <person name="Vyverman W."/>
            <person name="Willis A."/>
            <person name="Wyrwicz L.S."/>
            <person name="Rokhsar D.S."/>
            <person name="Weissenbach J."/>
            <person name="Armbrust E.V."/>
            <person name="Green B.R."/>
            <person name="Van de Peer Y."/>
            <person name="Grigoriev I.V."/>
        </authorList>
    </citation>
    <scope>NUCLEOTIDE SEQUENCE [LARGE SCALE GENOMIC DNA]</scope>
    <source>
        <strain evidence="1 2">CCMP1335</strain>
    </source>
</reference>
<dbReference type="EMBL" id="CM000643">
    <property type="protein sequence ID" value="EED91057.1"/>
    <property type="molecule type" value="Genomic_DNA"/>
</dbReference>
<organism evidence="1 2">
    <name type="scientific">Thalassiosira pseudonana</name>
    <name type="common">Marine diatom</name>
    <name type="synonym">Cyclotella nana</name>
    <dbReference type="NCBI Taxonomy" id="35128"/>
    <lineage>
        <taxon>Eukaryota</taxon>
        <taxon>Sar</taxon>
        <taxon>Stramenopiles</taxon>
        <taxon>Ochrophyta</taxon>
        <taxon>Bacillariophyta</taxon>
        <taxon>Coscinodiscophyceae</taxon>
        <taxon>Thalassiosirophycidae</taxon>
        <taxon>Thalassiosirales</taxon>
        <taxon>Thalassiosiraceae</taxon>
        <taxon>Thalassiosira</taxon>
    </lineage>
</organism>
<accession>B8C551</accession>
<dbReference type="Proteomes" id="UP000001449">
    <property type="component" value="Chromosome 6"/>
</dbReference>
<gene>
    <name evidence="1" type="ORF">THAPSDRAFT_5952</name>
</gene>
<evidence type="ECO:0008006" key="3">
    <source>
        <dbReference type="Google" id="ProtNLM"/>
    </source>
</evidence>
<dbReference type="InParanoid" id="B8C551"/>
<dbReference type="GeneID" id="7448408"/>
<dbReference type="RefSeq" id="XP_002290950.1">
    <property type="nucleotide sequence ID" value="XM_002290914.1"/>
</dbReference>
<dbReference type="HOGENOM" id="CLU_433148_0_0_1"/>
<evidence type="ECO:0000313" key="2">
    <source>
        <dbReference type="Proteomes" id="UP000001449"/>
    </source>
</evidence>
<dbReference type="eggNOG" id="ENOG502S2PG">
    <property type="taxonomic scope" value="Eukaryota"/>
</dbReference>
<reference evidence="1 2" key="1">
    <citation type="journal article" date="2004" name="Science">
        <title>The genome of the diatom Thalassiosira pseudonana: ecology, evolution, and metabolism.</title>
        <authorList>
            <person name="Armbrust E.V."/>
            <person name="Berges J.A."/>
            <person name="Bowler C."/>
            <person name="Green B.R."/>
            <person name="Martinez D."/>
            <person name="Putnam N.H."/>
            <person name="Zhou S."/>
            <person name="Allen A.E."/>
            <person name="Apt K.E."/>
            <person name="Bechner M."/>
            <person name="Brzezinski M.A."/>
            <person name="Chaal B.K."/>
            <person name="Chiovitti A."/>
            <person name="Davis A.K."/>
            <person name="Demarest M.S."/>
            <person name="Detter J.C."/>
            <person name="Glavina T."/>
            <person name="Goodstein D."/>
            <person name="Hadi M.Z."/>
            <person name="Hellsten U."/>
            <person name="Hildebrand M."/>
            <person name="Jenkins B.D."/>
            <person name="Jurka J."/>
            <person name="Kapitonov V.V."/>
            <person name="Kroger N."/>
            <person name="Lau W.W."/>
            <person name="Lane T.W."/>
            <person name="Larimer F.W."/>
            <person name="Lippmeier J.C."/>
            <person name="Lucas S."/>
            <person name="Medina M."/>
            <person name="Montsant A."/>
            <person name="Obornik M."/>
            <person name="Parker M.S."/>
            <person name="Palenik B."/>
            <person name="Pazour G.J."/>
            <person name="Richardson P.M."/>
            <person name="Rynearson T.A."/>
            <person name="Saito M.A."/>
            <person name="Schwartz D.C."/>
            <person name="Thamatrakoln K."/>
            <person name="Valentin K."/>
            <person name="Vardi A."/>
            <person name="Wilkerson F.P."/>
            <person name="Rokhsar D.S."/>
        </authorList>
    </citation>
    <scope>NUCLEOTIDE SEQUENCE [LARGE SCALE GENOMIC DNA]</scope>
    <source>
        <strain evidence="1 2">CCMP1335</strain>
    </source>
</reference>
<dbReference type="KEGG" id="tps:THAPSDRAFT_5952"/>
<dbReference type="PaxDb" id="35128-Thaps5952"/>
<dbReference type="PANTHER" id="PTHR31984:SF17">
    <property type="entry name" value="TRANSCRIPTIONAL REGULATOR"/>
    <property type="match status" value="1"/>
</dbReference>
<sequence>MALYAMAAHHYCRTVMAFSSSSLTHHNVRVNPLMTNRVTRYAKSNDDEDEGDDDWRAFRAKLVMSENSPSSSSTSLISDEESTGGDVVVDDSDLDGIGALFSDTTTSSTDNTKSKFTLPDGFTPLDSSQWAYDSGKVIEKGAVILGGVEQDFGFGLRQQYFHKAVILVLEHDENTFTKGIILNRPSDQMMDDDVNDGVKWRVWFGGDVQGLDSLLPDIVCLHSLKSEAAKDASVTVVKGIQWTSFSNAKQLVKRGVASVEDFWLFAGYAGWGPRQLSGELDRKSWYMCATDSQTLLKELARQSYGIDPRDAGLETWELLMNMIGRGTTAEAVKSNFDDMMLKEWSRGNLLMKGGSEYGEIGMTRNPLKGLGSGEEIGNVDRLMKSAQDLVLEDKLSAGALLRASSAERSPFLLQKQEFHKSLVLVILEDDKATVGLMLNHPATKGCEVRIGTETTTIPLRYGGDYAVKGASPLMWLHCSKKLRDAGVGVAFSENHKDGIYKCSQDQASQALTAGIAHPKDFLAVSGVCVWPKLGGSLLSEVKRGVFDIIPKDRVEGAFTTLQEQEMLSATNLSRNLELTNLAWERAGAEDTQTQTKNTLTLGIGEGFDEDDDTVVFNSDKKVSDLADDALRKWVATFLLGAPTLA</sequence>
<dbReference type="Gene3D" id="3.40.1740.10">
    <property type="entry name" value="VC0467-like"/>
    <property type="match status" value="2"/>
</dbReference>
<dbReference type="InterPro" id="IPR003774">
    <property type="entry name" value="AlgH-like"/>
</dbReference>
<proteinExistence type="predicted"/>
<dbReference type="AlphaFoldDB" id="B8C551"/>
<evidence type="ECO:0000313" key="1">
    <source>
        <dbReference type="EMBL" id="EED91057.1"/>
    </source>
</evidence>
<dbReference type="PANTHER" id="PTHR31984">
    <property type="entry name" value="TRANSPORTER, PUTATIVE (DUF179)-RELATED"/>
    <property type="match status" value="1"/>
</dbReference>
<protein>
    <recommendedName>
        <fullName evidence="3">YqgE/AlgH family protein</fullName>
    </recommendedName>
</protein>
<dbReference type="OMA" id="SQWAYDS"/>
<dbReference type="Pfam" id="PF02622">
    <property type="entry name" value="DUF179"/>
    <property type="match status" value="1"/>
</dbReference>
<keyword evidence="2" id="KW-1185">Reference proteome</keyword>
<dbReference type="SUPFAM" id="SSF143456">
    <property type="entry name" value="VC0467-like"/>
    <property type="match status" value="1"/>
</dbReference>
<name>B8C551_THAPS</name>